<feature type="compositionally biased region" description="Basic and acidic residues" evidence="2">
    <location>
        <begin position="22"/>
        <end position="33"/>
    </location>
</feature>
<evidence type="ECO:0000259" key="3">
    <source>
        <dbReference type="PROSITE" id="PS50821"/>
    </source>
</evidence>
<sequence length="967" mass="105954">MSQRGGRGGRGGGGDRGGYRGGGDRGGFRGGDREDSEAETEVVVGSAPLEVEALEVEAAVAGKITIIWHASVHSTSFSIFSPSGGGQPQLDSRLTDRSEDALVASLRGLTLQGDEIPLRPGFGTLGRPITLRTNFFPVRIPKGPIYEYDIAITPVAGTANRRVKRRIFQLAEQTNDWAAAGLRGTVAHDHSAKLVSAKKLKQPLIIRVPWSEEGEPPNGKEYVLAIKFVQNIDTSALSQYIRGQPQYKDYDIMPILSALNLVLAAHPTSSHGGGVMVGRNRFFFPNAMPPSDLGGGLQAFRGFYSSVRPTHNQLMVNVNVCTTAFYTPGNLMHSLNAFMDASFSARPNAFVKGVRVKTTHLGYKKTIKGISNYTARTYKFPCEELGGEVTVEEYFRRKYRIRLNHPDKPLVDVGGQKSNLLPAEVCEILPNQPFKGKLLEEHTTAMIRVAARTPNVNGADIVGPGLNNLGFRQASSVMQAFGVQVGTEMAVVPGRILTPPGVLYARGTPQVDERASWNLRNVKFAKGGTLSAWAVLVIKDGHDRDEFKDNRDPELRSTIEGFVNMCKTSGMSVLEMPKDIVTARLPPGGRQDPIREKAIAEIQNTIKQLRAKPKFLFVILSSGDKHVYSGLKHLCDVYLDIPTVCVHSSKIRKERGQLQYFANVALKVNMKCGGVNHGLDQASMAWLKEASTMLVGIDVTHPGPGSAKGTPSVAAVVASVDSYFAQYPASMELQESKKEMVTNLAKMMYERLLLFSSRNSNKLPQRVLVYRDGVSEGQFHIVVNEELPAIRAAFAKFNRPGAPYNPLLTIVICGKRHHTRFYPTSAENADDKGNPKAGTVVDRGVTAVYNFDFFLQAHGGLQGTTKPTHYYVVHDDMKLDADRLQKLTNDVSYMFARATKAVSLVSPAYYADLACERGRCYIHKLLQGITTVNTNSTDAEQQIYNEATRLWGGGVAGLQLKDSMYYL</sequence>
<dbReference type="Gene3D" id="3.30.420.10">
    <property type="entry name" value="Ribonuclease H-like superfamily/Ribonuclease H"/>
    <property type="match status" value="1"/>
</dbReference>
<dbReference type="InterPro" id="IPR032472">
    <property type="entry name" value="ArgoL2"/>
</dbReference>
<dbReference type="InterPro" id="IPR036085">
    <property type="entry name" value="PAZ_dom_sf"/>
</dbReference>
<evidence type="ECO:0000259" key="4">
    <source>
        <dbReference type="PROSITE" id="PS50822"/>
    </source>
</evidence>
<feature type="region of interest" description="Disordered" evidence="2">
    <location>
        <begin position="1"/>
        <end position="42"/>
    </location>
</feature>
<evidence type="ECO:0000256" key="1">
    <source>
        <dbReference type="RuleBase" id="RU361178"/>
    </source>
</evidence>
<feature type="domain" description="PAZ" evidence="3">
    <location>
        <begin position="330"/>
        <end position="430"/>
    </location>
</feature>
<dbReference type="SUPFAM" id="SSF53098">
    <property type="entry name" value="Ribonuclease H-like"/>
    <property type="match status" value="1"/>
</dbReference>
<feature type="domain" description="Piwi" evidence="4">
    <location>
        <begin position="615"/>
        <end position="923"/>
    </location>
</feature>
<dbReference type="SMART" id="SM00950">
    <property type="entry name" value="Piwi"/>
    <property type="match status" value="1"/>
</dbReference>
<dbReference type="Gene3D" id="2.170.260.10">
    <property type="entry name" value="paz domain"/>
    <property type="match status" value="1"/>
</dbReference>
<dbReference type="SUPFAM" id="SSF101690">
    <property type="entry name" value="PAZ domain"/>
    <property type="match status" value="1"/>
</dbReference>
<protein>
    <recommendedName>
        <fullName evidence="7">Piwi-domain-containing protein</fullName>
    </recommendedName>
</protein>
<evidence type="ECO:0008006" key="7">
    <source>
        <dbReference type="Google" id="ProtNLM"/>
    </source>
</evidence>
<dbReference type="InterPro" id="IPR045246">
    <property type="entry name" value="Piwi_ago-like"/>
</dbReference>
<dbReference type="SMART" id="SM00949">
    <property type="entry name" value="PAZ"/>
    <property type="match status" value="1"/>
</dbReference>
<evidence type="ECO:0000313" key="5">
    <source>
        <dbReference type="EMBL" id="KAK7034495.1"/>
    </source>
</evidence>
<proteinExistence type="inferred from homology"/>
<gene>
    <name evidence="5" type="ORF">VNI00_012342</name>
</gene>
<dbReference type="Proteomes" id="UP001383192">
    <property type="component" value="Unassembled WGS sequence"/>
</dbReference>
<dbReference type="PROSITE" id="PS50821">
    <property type="entry name" value="PAZ"/>
    <property type="match status" value="1"/>
</dbReference>
<feature type="compositionally biased region" description="Gly residues" evidence="2">
    <location>
        <begin position="1"/>
        <end position="21"/>
    </location>
</feature>
<organism evidence="5 6">
    <name type="scientific">Paramarasmius palmivorus</name>
    <dbReference type="NCBI Taxonomy" id="297713"/>
    <lineage>
        <taxon>Eukaryota</taxon>
        <taxon>Fungi</taxon>
        <taxon>Dikarya</taxon>
        <taxon>Basidiomycota</taxon>
        <taxon>Agaricomycotina</taxon>
        <taxon>Agaricomycetes</taxon>
        <taxon>Agaricomycetidae</taxon>
        <taxon>Agaricales</taxon>
        <taxon>Marasmiineae</taxon>
        <taxon>Marasmiaceae</taxon>
        <taxon>Paramarasmius</taxon>
    </lineage>
</organism>
<dbReference type="InterPro" id="IPR014811">
    <property type="entry name" value="ArgoL1"/>
</dbReference>
<dbReference type="GO" id="GO:0003723">
    <property type="term" value="F:RNA binding"/>
    <property type="evidence" value="ECO:0007669"/>
    <property type="project" value="InterPro"/>
</dbReference>
<dbReference type="CDD" id="cd04657">
    <property type="entry name" value="Piwi_ago-like"/>
    <property type="match status" value="1"/>
</dbReference>
<keyword evidence="6" id="KW-1185">Reference proteome</keyword>
<dbReference type="Gene3D" id="3.40.50.2300">
    <property type="match status" value="1"/>
</dbReference>
<dbReference type="PANTHER" id="PTHR22891">
    <property type="entry name" value="EUKARYOTIC TRANSLATION INITIATION FACTOR 2C"/>
    <property type="match status" value="1"/>
</dbReference>
<dbReference type="InterPro" id="IPR003165">
    <property type="entry name" value="Piwi"/>
</dbReference>
<reference evidence="5 6" key="1">
    <citation type="submission" date="2024-01" db="EMBL/GenBank/DDBJ databases">
        <title>A draft genome for a cacao thread blight-causing isolate of Paramarasmius palmivorus.</title>
        <authorList>
            <person name="Baruah I.K."/>
            <person name="Bukari Y."/>
            <person name="Amoako-Attah I."/>
            <person name="Meinhardt L.W."/>
            <person name="Bailey B.A."/>
            <person name="Cohen S.P."/>
        </authorList>
    </citation>
    <scope>NUCLEOTIDE SEQUENCE [LARGE SCALE GENOMIC DNA]</scope>
    <source>
        <strain evidence="5 6">GH-12</strain>
    </source>
</reference>
<dbReference type="EMBL" id="JAYKXP010000057">
    <property type="protein sequence ID" value="KAK7034495.1"/>
    <property type="molecule type" value="Genomic_DNA"/>
</dbReference>
<comment type="caution">
    <text evidence="5">The sequence shown here is derived from an EMBL/GenBank/DDBJ whole genome shotgun (WGS) entry which is preliminary data.</text>
</comment>
<dbReference type="Pfam" id="PF02170">
    <property type="entry name" value="PAZ"/>
    <property type="match status" value="1"/>
</dbReference>
<dbReference type="InterPro" id="IPR003100">
    <property type="entry name" value="PAZ_dom"/>
</dbReference>
<dbReference type="Pfam" id="PF16488">
    <property type="entry name" value="ArgoL2"/>
    <property type="match status" value="1"/>
</dbReference>
<dbReference type="Pfam" id="PF08699">
    <property type="entry name" value="ArgoL1"/>
    <property type="match status" value="1"/>
</dbReference>
<dbReference type="CDD" id="cd02846">
    <property type="entry name" value="PAZ_argonaute_like"/>
    <property type="match status" value="1"/>
</dbReference>
<accession>A0AAW0C6D3</accession>
<dbReference type="Pfam" id="PF02171">
    <property type="entry name" value="Piwi"/>
    <property type="match status" value="1"/>
</dbReference>
<evidence type="ECO:0000313" key="6">
    <source>
        <dbReference type="Proteomes" id="UP001383192"/>
    </source>
</evidence>
<dbReference type="InterPro" id="IPR012337">
    <property type="entry name" value="RNaseH-like_sf"/>
</dbReference>
<evidence type="ECO:0000256" key="2">
    <source>
        <dbReference type="SAM" id="MobiDB-lite"/>
    </source>
</evidence>
<name>A0AAW0C6D3_9AGAR</name>
<dbReference type="Pfam" id="PF16486">
    <property type="entry name" value="ArgoN"/>
    <property type="match status" value="1"/>
</dbReference>
<dbReference type="AlphaFoldDB" id="A0AAW0C6D3"/>
<dbReference type="InterPro" id="IPR036397">
    <property type="entry name" value="RNaseH_sf"/>
</dbReference>
<dbReference type="PROSITE" id="PS50822">
    <property type="entry name" value="PIWI"/>
    <property type="match status" value="1"/>
</dbReference>
<dbReference type="InterPro" id="IPR032474">
    <property type="entry name" value="Argonaute_N"/>
</dbReference>
<dbReference type="SMART" id="SM01163">
    <property type="entry name" value="DUF1785"/>
    <property type="match status" value="1"/>
</dbReference>
<comment type="similarity">
    <text evidence="1">Belongs to the argonaute family.</text>
</comment>